<gene>
    <name evidence="1" type="ORF">SMALB_6162</name>
</gene>
<proteinExistence type="predicted"/>
<sequence length="105" mass="11918">MDYPASGRVARRDKEGRPLGLLEWAQLFEDYNYRLVAETEVDDVLVRTLWEGHDVQVMGAGDMFHTGVRSGERWQDAWTGHHPCTVIEAEAAHELIVAKLRQAVS</sequence>
<name>A0A7X5X930_STRMQ</name>
<reference evidence="1 2" key="1">
    <citation type="submission" date="2020-02" db="EMBL/GenBank/DDBJ databases">
        <title>Streptomyces malaysiensis DSM14702 (JHCC583434, PFL_A843) Genome sequencing and assembly.</title>
        <authorList>
            <person name="Samborskyy M."/>
        </authorList>
    </citation>
    <scope>NUCLEOTIDE SEQUENCE [LARGE SCALE GENOMIC DNA]</scope>
    <source>
        <strain evidence="1 2">DSM 14702</strain>
    </source>
</reference>
<dbReference type="Proteomes" id="UP000536624">
    <property type="component" value="Unassembled WGS sequence"/>
</dbReference>
<protein>
    <submittedName>
        <fullName evidence="1">Uncharacterized protein</fullName>
    </submittedName>
</protein>
<dbReference type="AlphaFoldDB" id="A0A7X5X930"/>
<comment type="caution">
    <text evidence="1">The sequence shown here is derived from an EMBL/GenBank/DDBJ whole genome shotgun (WGS) entry which is preliminary data.</text>
</comment>
<dbReference type="RefSeq" id="WP_167503201.1">
    <property type="nucleotide sequence ID" value="NZ_JAALLH010000001.1"/>
</dbReference>
<evidence type="ECO:0000313" key="2">
    <source>
        <dbReference type="Proteomes" id="UP000536624"/>
    </source>
</evidence>
<evidence type="ECO:0000313" key="1">
    <source>
        <dbReference type="EMBL" id="NIY68080.1"/>
    </source>
</evidence>
<organism evidence="1 2">
    <name type="scientific">Streptomyces malaysiensis</name>
    <dbReference type="NCBI Taxonomy" id="92644"/>
    <lineage>
        <taxon>Bacteria</taxon>
        <taxon>Bacillati</taxon>
        <taxon>Actinomycetota</taxon>
        <taxon>Actinomycetes</taxon>
        <taxon>Kitasatosporales</taxon>
        <taxon>Streptomycetaceae</taxon>
        <taxon>Streptomyces</taxon>
        <taxon>Streptomyces violaceusniger group</taxon>
    </lineage>
</organism>
<accession>A0A7X5X930</accession>
<dbReference type="EMBL" id="JAALLH010000001">
    <property type="protein sequence ID" value="NIY68080.1"/>
    <property type="molecule type" value="Genomic_DNA"/>
</dbReference>